<name>A0ABX0XB31_9BACT</name>
<accession>A0ABX0XB31</accession>
<proteinExistence type="predicted"/>
<dbReference type="InterPro" id="IPR055259">
    <property type="entry name" value="YkvP/CgeB_Glyco_trans-like"/>
</dbReference>
<evidence type="ECO:0000313" key="3">
    <source>
        <dbReference type="Proteomes" id="UP000770785"/>
    </source>
</evidence>
<dbReference type="EMBL" id="JAATJH010000002">
    <property type="protein sequence ID" value="NJC26143.1"/>
    <property type="molecule type" value="Genomic_DNA"/>
</dbReference>
<dbReference type="Proteomes" id="UP000770785">
    <property type="component" value="Unassembled WGS sequence"/>
</dbReference>
<dbReference type="Pfam" id="PF13524">
    <property type="entry name" value="Glyco_trans_1_2"/>
    <property type="match status" value="1"/>
</dbReference>
<dbReference type="RefSeq" id="WP_168036899.1">
    <property type="nucleotide sequence ID" value="NZ_JAATJH010000002.1"/>
</dbReference>
<organism evidence="2 3">
    <name type="scientific">Neolewinella antarctica</name>
    <dbReference type="NCBI Taxonomy" id="442734"/>
    <lineage>
        <taxon>Bacteria</taxon>
        <taxon>Pseudomonadati</taxon>
        <taxon>Bacteroidota</taxon>
        <taxon>Saprospiria</taxon>
        <taxon>Saprospirales</taxon>
        <taxon>Lewinellaceae</taxon>
        <taxon>Neolewinella</taxon>
    </lineage>
</organism>
<protein>
    <recommendedName>
        <fullName evidence="1">Spore protein YkvP/CgeB glycosyl transferase-like domain-containing protein</fullName>
    </recommendedName>
</protein>
<dbReference type="SUPFAM" id="SSF53756">
    <property type="entry name" value="UDP-Glycosyltransferase/glycogen phosphorylase"/>
    <property type="match status" value="1"/>
</dbReference>
<sequence length="383" mass="44612">MKKLIKFDIIHPAAWLADKKAEHPEVKEMSLEEYRAWLLGLFSNYSDFYTHYLTESGEWDAEEYFLLDDLYNLKVAQHLYGKERGLAMDVAAKVYYKLRRRGPGQWRSHLIKKYIQSFKPDVIFVRSQPQNSKFWLQFRKDALLVARLSARLPQNWHPEHFDLIYTDQPDFQTFFHFHGVKTVLNDQGFDPRIIDHLQSGRPSPGVVFCGGLGTQNFLARTEFFERIAQRAKFSWWGYWWEYGGDGRALKDFPALHAGFNGPTSGLEMYQIYHDADICLNDYVDTANGIGFNQRMFEVMGSGGFLLTRMAPNFAEQFPEGIFATYVDDEDCLRQVDHYLAHPEERAVIAKKGQAYIVENYNYERISKEFADDLLVELAAKDKA</sequence>
<dbReference type="Gene3D" id="3.40.50.2000">
    <property type="entry name" value="Glycogen Phosphorylase B"/>
    <property type="match status" value="1"/>
</dbReference>
<evidence type="ECO:0000259" key="1">
    <source>
        <dbReference type="Pfam" id="PF13524"/>
    </source>
</evidence>
<evidence type="ECO:0000313" key="2">
    <source>
        <dbReference type="EMBL" id="NJC26143.1"/>
    </source>
</evidence>
<keyword evidence="3" id="KW-1185">Reference proteome</keyword>
<feature type="domain" description="Spore protein YkvP/CgeB glycosyl transferase-like" evidence="1">
    <location>
        <begin position="221"/>
        <end position="369"/>
    </location>
</feature>
<comment type="caution">
    <text evidence="2">The sequence shown here is derived from an EMBL/GenBank/DDBJ whole genome shotgun (WGS) entry which is preliminary data.</text>
</comment>
<gene>
    <name evidence="2" type="ORF">GGR27_001642</name>
</gene>
<reference evidence="2 3" key="1">
    <citation type="submission" date="2020-03" db="EMBL/GenBank/DDBJ databases">
        <title>Genomic Encyclopedia of Type Strains, Phase IV (KMG-IV): sequencing the most valuable type-strain genomes for metagenomic binning, comparative biology and taxonomic classification.</title>
        <authorList>
            <person name="Goeker M."/>
        </authorList>
    </citation>
    <scope>NUCLEOTIDE SEQUENCE [LARGE SCALE GENOMIC DNA]</scope>
    <source>
        <strain evidence="2 3">DSM 105096</strain>
    </source>
</reference>